<protein>
    <submittedName>
        <fullName evidence="2">Beta-lactamase</fullName>
    </submittedName>
</protein>
<dbReference type="SUPFAM" id="SSF56601">
    <property type="entry name" value="beta-lactamase/transpeptidase-like"/>
    <property type="match status" value="1"/>
</dbReference>
<dbReference type="STRING" id="54915.ADS79_05585"/>
<evidence type="ECO:0000259" key="1">
    <source>
        <dbReference type="Pfam" id="PF00144"/>
    </source>
</evidence>
<dbReference type="Pfam" id="PF00144">
    <property type="entry name" value="Beta-lactamase"/>
    <property type="match status" value="1"/>
</dbReference>
<dbReference type="PATRIC" id="fig|54915.3.peg.6528"/>
<dbReference type="InterPro" id="IPR012338">
    <property type="entry name" value="Beta-lactam/transpept-like"/>
</dbReference>
<dbReference type="Gene3D" id="3.40.710.10">
    <property type="entry name" value="DD-peptidase/beta-lactamase superfamily"/>
    <property type="match status" value="1"/>
</dbReference>
<evidence type="ECO:0000313" key="2">
    <source>
        <dbReference type="EMBL" id="KNB74136.1"/>
    </source>
</evidence>
<reference evidence="3" key="1">
    <citation type="submission" date="2015-07" db="EMBL/GenBank/DDBJ databases">
        <title>Genome sequencing project for genomic taxonomy and phylogenomics of Bacillus-like bacteria.</title>
        <authorList>
            <person name="Liu B."/>
            <person name="Wang J."/>
            <person name="Zhu Y."/>
            <person name="Liu G."/>
            <person name="Chen Q."/>
            <person name="Chen Z."/>
            <person name="Lan J."/>
            <person name="Che J."/>
            <person name="Ge C."/>
            <person name="Shi H."/>
            <person name="Pan Z."/>
            <person name="Liu X."/>
        </authorList>
    </citation>
    <scope>NUCLEOTIDE SEQUENCE [LARGE SCALE GENOMIC DNA]</scope>
    <source>
        <strain evidence="3">DSM 9887</strain>
    </source>
</reference>
<comment type="caution">
    <text evidence="2">The sequence shown here is derived from an EMBL/GenBank/DDBJ whole genome shotgun (WGS) entry which is preliminary data.</text>
</comment>
<sequence>MTEERIHRFVSPPTHQLTIGLVTKTQRHIWTREQLTEDVQSDSLYEIGSITKTMTGLLLAIGEQRGLWHHSDRLADLVPEWSSSSFAQQTTLLQLVTHTAGLPPIPDNLRETITDKRNPYAKYTESHLIDAVMAERPTTRTSHRYSNFGFGILGWLLSRKIEKSLHDALYEEIFQPLGMTSSGIGSKVHHPDEILPVYTSKGKSTPHWDFHDTFAAAGGVLSSLSDMLTYIEAYLTLDDHPLCPALDESSKEHYSIFPGKGIGIGYGWMFYREKDGSTTHWHNGGTYGSSSFAAFNRDKGIGLVVFSNHGLDAWSQLPLIGMRRMNVDKLARILTTRLFEKA</sequence>
<evidence type="ECO:0000313" key="3">
    <source>
        <dbReference type="Proteomes" id="UP000036834"/>
    </source>
</evidence>
<accession>A0A0K9YZP6</accession>
<feature type="domain" description="Beta-lactamase-related" evidence="1">
    <location>
        <begin position="37"/>
        <end position="309"/>
    </location>
</feature>
<dbReference type="InterPro" id="IPR050491">
    <property type="entry name" value="AmpC-like"/>
</dbReference>
<dbReference type="InterPro" id="IPR001466">
    <property type="entry name" value="Beta-lactam-related"/>
</dbReference>
<dbReference type="PANTHER" id="PTHR46825">
    <property type="entry name" value="D-ALANYL-D-ALANINE-CARBOXYPEPTIDASE/ENDOPEPTIDASE AMPH"/>
    <property type="match status" value="1"/>
</dbReference>
<dbReference type="EMBL" id="LGIQ01000005">
    <property type="protein sequence ID" value="KNB74136.1"/>
    <property type="molecule type" value="Genomic_DNA"/>
</dbReference>
<proteinExistence type="predicted"/>
<dbReference type="AlphaFoldDB" id="A0A0K9YZP6"/>
<dbReference type="PANTHER" id="PTHR46825:SF8">
    <property type="entry name" value="BETA-LACTAMASE-RELATED"/>
    <property type="match status" value="1"/>
</dbReference>
<dbReference type="Proteomes" id="UP000036834">
    <property type="component" value="Unassembled WGS sequence"/>
</dbReference>
<organism evidence="2 3">
    <name type="scientific">Brevibacillus reuszeri</name>
    <dbReference type="NCBI Taxonomy" id="54915"/>
    <lineage>
        <taxon>Bacteria</taxon>
        <taxon>Bacillati</taxon>
        <taxon>Bacillota</taxon>
        <taxon>Bacilli</taxon>
        <taxon>Bacillales</taxon>
        <taxon>Paenibacillaceae</taxon>
        <taxon>Brevibacillus</taxon>
    </lineage>
</organism>
<name>A0A0K9YZP6_9BACL</name>
<gene>
    <name evidence="2" type="ORF">ADS79_05585</name>
</gene>